<feature type="compositionally biased region" description="Low complexity" evidence="1">
    <location>
        <begin position="1"/>
        <end position="17"/>
    </location>
</feature>
<dbReference type="AlphaFoldDB" id="A0A7S4S1N6"/>
<sequence>MPVAALRRPASSSARPGGRAGTGPGGRADRRAKDPQHSARLLQKACGLTSVLQRLVRFGGLACVKELLTTSRQCRACLGVHMVGVFSARFALPAPTADTLHRIALRGNADLVLGCLACVWRSRQRRWDDNLLAAVLAGISECGGPGRAMRASLVCLGRDEPGDHESVGEGRAGGCCGQRARKAAVLSFSRAVRMSRAAGAAMVRPLLAHADASVRQAASQALEGLEKDHSVVISTLAAELDSKDEHIRRNASDALHRLAEQSGPAGISSLVRRLLRGGPAPRAPAVQARDSPAQEAASPTERDDSEGPSGAGCEVPGPVPPAPKAITDQATPWRMHRGGPTAPPGGHAGWDPTATSPARHACTCLICDRQRALLVPAGTAADWAASR</sequence>
<gene>
    <name evidence="2" type="ORF">AMON00008_LOCUS43635</name>
</gene>
<dbReference type="EMBL" id="HBNR01061919">
    <property type="protein sequence ID" value="CAE4631596.1"/>
    <property type="molecule type" value="Transcribed_RNA"/>
</dbReference>
<dbReference type="Gene3D" id="1.25.10.10">
    <property type="entry name" value="Leucine-rich Repeat Variant"/>
    <property type="match status" value="1"/>
</dbReference>
<dbReference type="SUPFAM" id="SSF48371">
    <property type="entry name" value="ARM repeat"/>
    <property type="match status" value="1"/>
</dbReference>
<evidence type="ECO:0000313" key="2">
    <source>
        <dbReference type="EMBL" id="CAE4631596.1"/>
    </source>
</evidence>
<organism evidence="2">
    <name type="scientific">Alexandrium monilatum</name>
    <dbReference type="NCBI Taxonomy" id="311494"/>
    <lineage>
        <taxon>Eukaryota</taxon>
        <taxon>Sar</taxon>
        <taxon>Alveolata</taxon>
        <taxon>Dinophyceae</taxon>
        <taxon>Gonyaulacales</taxon>
        <taxon>Pyrocystaceae</taxon>
        <taxon>Alexandrium</taxon>
    </lineage>
</organism>
<dbReference type="InterPro" id="IPR016024">
    <property type="entry name" value="ARM-type_fold"/>
</dbReference>
<feature type="region of interest" description="Disordered" evidence="1">
    <location>
        <begin position="279"/>
        <end position="352"/>
    </location>
</feature>
<feature type="region of interest" description="Disordered" evidence="1">
    <location>
        <begin position="1"/>
        <end position="34"/>
    </location>
</feature>
<name>A0A7S4S1N6_9DINO</name>
<evidence type="ECO:0000256" key="1">
    <source>
        <dbReference type="SAM" id="MobiDB-lite"/>
    </source>
</evidence>
<reference evidence="2" key="1">
    <citation type="submission" date="2021-01" db="EMBL/GenBank/DDBJ databases">
        <authorList>
            <person name="Corre E."/>
            <person name="Pelletier E."/>
            <person name="Niang G."/>
            <person name="Scheremetjew M."/>
            <person name="Finn R."/>
            <person name="Kale V."/>
            <person name="Holt S."/>
            <person name="Cochrane G."/>
            <person name="Meng A."/>
            <person name="Brown T."/>
            <person name="Cohen L."/>
        </authorList>
    </citation>
    <scope>NUCLEOTIDE SEQUENCE</scope>
    <source>
        <strain evidence="2">CCMP3105</strain>
    </source>
</reference>
<protein>
    <recommendedName>
        <fullName evidence="3">Condensin complex subunit 1 C-terminal domain-containing protein</fullName>
    </recommendedName>
</protein>
<proteinExistence type="predicted"/>
<accession>A0A7S4S1N6</accession>
<evidence type="ECO:0008006" key="3">
    <source>
        <dbReference type="Google" id="ProtNLM"/>
    </source>
</evidence>
<dbReference type="InterPro" id="IPR011989">
    <property type="entry name" value="ARM-like"/>
</dbReference>